<name>A0A3D1JKZ5_9CHLR</name>
<evidence type="ECO:0000259" key="1">
    <source>
        <dbReference type="Pfam" id="PF00535"/>
    </source>
</evidence>
<feature type="domain" description="Glycosyltransferase 2-like" evidence="1">
    <location>
        <begin position="9"/>
        <end position="118"/>
    </location>
</feature>
<dbReference type="InterPro" id="IPR001173">
    <property type="entry name" value="Glyco_trans_2-like"/>
</dbReference>
<dbReference type="PANTHER" id="PTHR22916">
    <property type="entry name" value="GLYCOSYLTRANSFERASE"/>
    <property type="match status" value="1"/>
</dbReference>
<dbReference type="Gene3D" id="3.90.550.10">
    <property type="entry name" value="Spore Coat Polysaccharide Biosynthesis Protein SpsA, Chain A"/>
    <property type="match status" value="1"/>
</dbReference>
<protein>
    <recommendedName>
        <fullName evidence="1">Glycosyltransferase 2-like domain-containing protein</fullName>
    </recommendedName>
</protein>
<reference evidence="2 3" key="1">
    <citation type="journal article" date="2018" name="Nat. Biotechnol.">
        <title>A standardized bacterial taxonomy based on genome phylogeny substantially revises the tree of life.</title>
        <authorList>
            <person name="Parks D.H."/>
            <person name="Chuvochina M."/>
            <person name="Waite D.W."/>
            <person name="Rinke C."/>
            <person name="Skarshewski A."/>
            <person name="Chaumeil P.A."/>
            <person name="Hugenholtz P."/>
        </authorList>
    </citation>
    <scope>NUCLEOTIDE SEQUENCE [LARGE SCALE GENOMIC DNA]</scope>
    <source>
        <strain evidence="2">UBA8781</strain>
    </source>
</reference>
<dbReference type="Proteomes" id="UP000264141">
    <property type="component" value="Unassembled WGS sequence"/>
</dbReference>
<dbReference type="PANTHER" id="PTHR22916:SF65">
    <property type="entry name" value="SLR1065 PROTEIN"/>
    <property type="match status" value="1"/>
</dbReference>
<dbReference type="Pfam" id="PF00535">
    <property type="entry name" value="Glycos_transf_2"/>
    <property type="match status" value="1"/>
</dbReference>
<comment type="caution">
    <text evidence="2">The sequence shown here is derived from an EMBL/GenBank/DDBJ whole genome shotgun (WGS) entry which is preliminary data.</text>
</comment>
<dbReference type="EMBL" id="DPBP01000041">
    <property type="protein sequence ID" value="HCE18326.1"/>
    <property type="molecule type" value="Genomic_DNA"/>
</dbReference>
<dbReference type="SUPFAM" id="SSF53448">
    <property type="entry name" value="Nucleotide-diphospho-sugar transferases"/>
    <property type="match status" value="1"/>
</dbReference>
<dbReference type="AlphaFoldDB" id="A0A3D1JKZ5"/>
<evidence type="ECO:0000313" key="2">
    <source>
        <dbReference type="EMBL" id="HCE18326.1"/>
    </source>
</evidence>
<dbReference type="STRING" id="229919.GCA_001050195_00138"/>
<dbReference type="InterPro" id="IPR029044">
    <property type="entry name" value="Nucleotide-diphossugar_trans"/>
</dbReference>
<organism evidence="2 3">
    <name type="scientific">Anaerolinea thermolimosa</name>
    <dbReference type="NCBI Taxonomy" id="229919"/>
    <lineage>
        <taxon>Bacteria</taxon>
        <taxon>Bacillati</taxon>
        <taxon>Chloroflexota</taxon>
        <taxon>Anaerolineae</taxon>
        <taxon>Anaerolineales</taxon>
        <taxon>Anaerolineaceae</taxon>
        <taxon>Anaerolinea</taxon>
    </lineage>
</organism>
<evidence type="ECO:0000313" key="3">
    <source>
        <dbReference type="Proteomes" id="UP000264141"/>
    </source>
</evidence>
<gene>
    <name evidence="2" type="ORF">DEQ80_10745</name>
</gene>
<proteinExistence type="predicted"/>
<accession>A0A3D1JKZ5</accession>
<sequence length="315" mass="35803">MSTRTPLVSIITPSYNQVAYLEATLRSVLEQDYPEVEYLVVDGASSDGSVDVIRKVESRLAWWVSEPDRGQAEAINKGFARARGEIVAWLNSDDIYLPGTLRAVVRAFEEHPEAGLVFGDVLSIDAAGEPFNRMTFGPYGLEDLMCFRIISQPGVFLRRSVLEACGYLDPAYHYLLDHHLWLRVAQRAEMVYLPQVLAAARFHPQAKNVAQGTGFGREAFRIIAWMQTQPGLQETYRRLKRRIHAGAYRFDAHYLLDGGQPRAALAAYLRCLSLHPPTALAVWRRILYAVVSLVGDPSRWRSRFMERRKERLRLP</sequence>
<dbReference type="CDD" id="cd06433">
    <property type="entry name" value="GT_2_WfgS_like"/>
    <property type="match status" value="1"/>
</dbReference>